<dbReference type="PANTHER" id="PTHR24421:SF62">
    <property type="entry name" value="SENSORY TRANSDUCTION HISTIDINE KINASE"/>
    <property type="match status" value="1"/>
</dbReference>
<dbReference type="InterPro" id="IPR003594">
    <property type="entry name" value="HATPase_dom"/>
</dbReference>
<keyword evidence="18" id="KW-1185">Reference proteome</keyword>
<keyword evidence="10" id="KW-0408">Iron</keyword>
<evidence type="ECO:0000256" key="13">
    <source>
        <dbReference type="ARBA" id="ARBA00024827"/>
    </source>
</evidence>
<evidence type="ECO:0000256" key="8">
    <source>
        <dbReference type="ARBA" id="ARBA00022679"/>
    </source>
</evidence>
<keyword evidence="15" id="KW-1133">Transmembrane helix</keyword>
<evidence type="ECO:0000256" key="6">
    <source>
        <dbReference type="ARBA" id="ARBA00022485"/>
    </source>
</evidence>
<evidence type="ECO:0000256" key="4">
    <source>
        <dbReference type="ARBA" id="ARBA00012438"/>
    </source>
</evidence>
<dbReference type="PRINTS" id="PR00344">
    <property type="entry name" value="BCTRLSENSOR"/>
</dbReference>
<dbReference type="GO" id="GO:0051539">
    <property type="term" value="F:4 iron, 4 sulfur cluster binding"/>
    <property type="evidence" value="ECO:0007669"/>
    <property type="project" value="UniProtKB-KW"/>
</dbReference>
<dbReference type="InterPro" id="IPR017205">
    <property type="entry name" value="Sig_transdc_His_kinase_ChrS"/>
</dbReference>
<evidence type="ECO:0000256" key="2">
    <source>
        <dbReference type="ARBA" id="ARBA00001966"/>
    </source>
</evidence>
<keyword evidence="11" id="KW-0902">Two-component regulatory system</keyword>
<keyword evidence="8" id="KW-0808">Transferase</keyword>
<dbReference type="Pfam" id="PF02518">
    <property type="entry name" value="HATPase_c"/>
    <property type="match status" value="1"/>
</dbReference>
<proteinExistence type="predicted"/>
<keyword evidence="6" id="KW-0004">4Fe-4S</keyword>
<evidence type="ECO:0000256" key="12">
    <source>
        <dbReference type="ARBA" id="ARBA00023014"/>
    </source>
</evidence>
<organism evidence="17 18">
    <name type="scientific">Nonomuraea cypriaca</name>
    <dbReference type="NCBI Taxonomy" id="1187855"/>
    <lineage>
        <taxon>Bacteria</taxon>
        <taxon>Bacillati</taxon>
        <taxon>Actinomycetota</taxon>
        <taxon>Actinomycetes</taxon>
        <taxon>Streptosporangiales</taxon>
        <taxon>Streptosporangiaceae</taxon>
        <taxon>Nonomuraea</taxon>
    </lineage>
</organism>
<dbReference type="InterPro" id="IPR036890">
    <property type="entry name" value="HATPase_C_sf"/>
</dbReference>
<comment type="cofactor">
    <cofactor evidence="2">
        <name>[4Fe-4S] cluster</name>
        <dbReference type="ChEBI" id="CHEBI:49883"/>
    </cofactor>
</comment>
<reference evidence="17" key="1">
    <citation type="submission" date="2020-11" db="EMBL/GenBank/DDBJ databases">
        <title>Whole-genome analyses of Nonomuraea sp. K274.</title>
        <authorList>
            <person name="Veyisoglu A."/>
        </authorList>
    </citation>
    <scope>NUCLEOTIDE SEQUENCE</scope>
    <source>
        <strain evidence="17">K274</strain>
    </source>
</reference>
<keyword evidence="9 17" id="KW-0418">Kinase</keyword>
<dbReference type="Gene3D" id="3.30.565.10">
    <property type="entry name" value="Histidine kinase-like ATPase, C-terminal domain"/>
    <property type="match status" value="1"/>
</dbReference>
<evidence type="ECO:0000256" key="10">
    <source>
        <dbReference type="ARBA" id="ARBA00023004"/>
    </source>
</evidence>
<dbReference type="PIRSF" id="PIRSF037434">
    <property type="entry name" value="STHK_ChrS"/>
    <property type="match status" value="1"/>
</dbReference>
<feature type="domain" description="Histidine kinase/HSP90-like ATPase" evidence="16">
    <location>
        <begin position="280"/>
        <end position="371"/>
    </location>
</feature>
<evidence type="ECO:0000256" key="5">
    <source>
        <dbReference type="ARBA" id="ARBA00017322"/>
    </source>
</evidence>
<dbReference type="SMART" id="SM00387">
    <property type="entry name" value="HATPase_c"/>
    <property type="match status" value="1"/>
</dbReference>
<evidence type="ECO:0000256" key="14">
    <source>
        <dbReference type="ARBA" id="ARBA00030800"/>
    </source>
</evidence>
<gene>
    <name evidence="17" type="ORF">ITP53_04610</name>
</gene>
<evidence type="ECO:0000256" key="11">
    <source>
        <dbReference type="ARBA" id="ARBA00023012"/>
    </source>
</evidence>
<feature type="transmembrane region" description="Helical" evidence="15">
    <location>
        <begin position="75"/>
        <end position="96"/>
    </location>
</feature>
<comment type="caution">
    <text evidence="17">The sequence shown here is derived from an EMBL/GenBank/DDBJ whole genome shotgun (WGS) entry which is preliminary data.</text>
</comment>
<dbReference type="AlphaFoldDB" id="A0A931EWB0"/>
<dbReference type="Pfam" id="PF07730">
    <property type="entry name" value="HisKA_3"/>
    <property type="match status" value="1"/>
</dbReference>
<sequence length="371" mass="39259">MTGDPAAGSGDTRWLRAFHLLFYACLASAAGVAALRGGPLTAGTWTTLGLSGLMAAWHGFFVARRPELMERPHPMGWHLLVLVALLFVLIGRDSVYEIVMFGMFPIPYVLLPAWWGHAGAVLLVGSASVSSALADPEPSSLLGQVAGGALVLFLGQFVRHLIRHSEQSHVVGVLEERARLAREIHDTLAQGFSGIIAQLEAAEQGIDDREAVRRRIALAKRLARDSLNEARRSVDALRPEPLERDSLDRALGTVAGRWSGATGVPVTVSVHGLPRPLPAEAETTILRAAQESLANVARHASARHVALTLSYMDDEVTLDVLDDGVGFDGMSTGGGYGLTAMGERAARSGGSVTVESTPGEGTAVCLTIPCA</sequence>
<comment type="subcellular location">
    <subcellularLocation>
        <location evidence="3">Cytoplasm</location>
    </subcellularLocation>
</comment>
<evidence type="ECO:0000256" key="9">
    <source>
        <dbReference type="ARBA" id="ARBA00022777"/>
    </source>
</evidence>
<comment type="function">
    <text evidence="13">Member of the two-component regulatory system NreB/NreC involved in the control of dissimilatory nitrate/nitrite reduction in response to oxygen. NreB functions as a direct oxygen sensor histidine kinase which is autophosphorylated, in the absence of oxygen, probably at the conserved histidine residue, and transfers its phosphate group probably to a conserved aspartate residue of NreC. NreB/NreC activates the expression of the nitrate (narGHJI) and nitrite (nir) reductase operons, as well as the putative nitrate transporter gene narT.</text>
</comment>
<keyword evidence="7" id="KW-0963">Cytoplasm</keyword>
<evidence type="ECO:0000256" key="1">
    <source>
        <dbReference type="ARBA" id="ARBA00000085"/>
    </source>
</evidence>
<comment type="catalytic activity">
    <reaction evidence="1">
        <text>ATP + protein L-histidine = ADP + protein N-phospho-L-histidine.</text>
        <dbReference type="EC" id="2.7.13.3"/>
    </reaction>
</comment>
<dbReference type="GO" id="GO:0016020">
    <property type="term" value="C:membrane"/>
    <property type="evidence" value="ECO:0007669"/>
    <property type="project" value="InterPro"/>
</dbReference>
<dbReference type="GO" id="GO:0000155">
    <property type="term" value="F:phosphorelay sensor kinase activity"/>
    <property type="evidence" value="ECO:0007669"/>
    <property type="project" value="InterPro"/>
</dbReference>
<dbReference type="InterPro" id="IPR004358">
    <property type="entry name" value="Sig_transdc_His_kin-like_C"/>
</dbReference>
<evidence type="ECO:0000313" key="17">
    <source>
        <dbReference type="EMBL" id="MBF8185030.1"/>
    </source>
</evidence>
<keyword evidence="12" id="KW-0411">Iron-sulfur</keyword>
<dbReference type="RefSeq" id="WP_195894012.1">
    <property type="nucleotide sequence ID" value="NZ_JADOGI010000008.1"/>
</dbReference>
<dbReference type="InterPro" id="IPR050482">
    <property type="entry name" value="Sensor_HK_TwoCompSys"/>
</dbReference>
<dbReference type="Gene3D" id="1.20.5.1930">
    <property type="match status" value="1"/>
</dbReference>
<name>A0A931EWB0_9ACTN</name>
<feature type="transmembrane region" description="Helical" evidence="15">
    <location>
        <begin position="141"/>
        <end position="158"/>
    </location>
</feature>
<dbReference type="GO" id="GO:0005737">
    <property type="term" value="C:cytoplasm"/>
    <property type="evidence" value="ECO:0007669"/>
    <property type="project" value="UniProtKB-SubCell"/>
</dbReference>
<evidence type="ECO:0000256" key="3">
    <source>
        <dbReference type="ARBA" id="ARBA00004496"/>
    </source>
</evidence>
<accession>A0A931EWB0</accession>
<feature type="transmembrane region" description="Helical" evidence="15">
    <location>
        <begin position="42"/>
        <end position="63"/>
    </location>
</feature>
<dbReference type="InterPro" id="IPR011712">
    <property type="entry name" value="Sig_transdc_His_kin_sub3_dim/P"/>
</dbReference>
<evidence type="ECO:0000256" key="15">
    <source>
        <dbReference type="SAM" id="Phobius"/>
    </source>
</evidence>
<dbReference type="PANTHER" id="PTHR24421">
    <property type="entry name" value="NITRATE/NITRITE SENSOR PROTEIN NARX-RELATED"/>
    <property type="match status" value="1"/>
</dbReference>
<dbReference type="GO" id="GO:0046983">
    <property type="term" value="F:protein dimerization activity"/>
    <property type="evidence" value="ECO:0007669"/>
    <property type="project" value="InterPro"/>
</dbReference>
<evidence type="ECO:0000256" key="7">
    <source>
        <dbReference type="ARBA" id="ARBA00022490"/>
    </source>
</evidence>
<evidence type="ECO:0000313" key="18">
    <source>
        <dbReference type="Proteomes" id="UP000605361"/>
    </source>
</evidence>
<feature type="transmembrane region" description="Helical" evidence="15">
    <location>
        <begin position="108"/>
        <end position="129"/>
    </location>
</feature>
<dbReference type="CDD" id="cd16917">
    <property type="entry name" value="HATPase_UhpB-NarQ-NarX-like"/>
    <property type="match status" value="1"/>
</dbReference>
<protein>
    <recommendedName>
        <fullName evidence="5">Oxygen sensor histidine kinase NreB</fullName>
        <ecNumber evidence="4">2.7.13.3</ecNumber>
    </recommendedName>
    <alternativeName>
        <fullName evidence="14">Nitrogen regulation protein B</fullName>
    </alternativeName>
</protein>
<dbReference type="Proteomes" id="UP000605361">
    <property type="component" value="Unassembled WGS sequence"/>
</dbReference>
<dbReference type="SUPFAM" id="SSF55874">
    <property type="entry name" value="ATPase domain of HSP90 chaperone/DNA topoisomerase II/histidine kinase"/>
    <property type="match status" value="1"/>
</dbReference>
<evidence type="ECO:0000259" key="16">
    <source>
        <dbReference type="SMART" id="SM00387"/>
    </source>
</evidence>
<feature type="transmembrane region" description="Helical" evidence="15">
    <location>
        <begin position="14"/>
        <end position="35"/>
    </location>
</feature>
<keyword evidence="15" id="KW-0472">Membrane</keyword>
<keyword evidence="15" id="KW-0812">Transmembrane</keyword>
<keyword evidence="6" id="KW-0479">Metal-binding</keyword>
<dbReference type="EMBL" id="JADOGI010000008">
    <property type="protein sequence ID" value="MBF8185030.1"/>
    <property type="molecule type" value="Genomic_DNA"/>
</dbReference>
<dbReference type="EC" id="2.7.13.3" evidence="4"/>